<dbReference type="FunFam" id="1.10.287.950:FF:000001">
    <property type="entry name" value="Methyl-accepting chemotaxis sensory transducer"/>
    <property type="match status" value="1"/>
</dbReference>
<dbReference type="Pfam" id="PF00015">
    <property type="entry name" value="MCPsignal"/>
    <property type="match status" value="1"/>
</dbReference>
<comment type="similarity">
    <text evidence="3">Belongs to the methyl-accepting chemotaxis (MCP) protein family.</text>
</comment>
<feature type="coiled-coil region" evidence="5">
    <location>
        <begin position="570"/>
        <end position="597"/>
    </location>
</feature>
<feature type="domain" description="Methyl-accepting transducer" evidence="7">
    <location>
        <begin position="499"/>
        <end position="735"/>
    </location>
</feature>
<dbReference type="InterPro" id="IPR004089">
    <property type="entry name" value="MCPsignal_dom"/>
</dbReference>
<name>A0A1M4WX27_9GAMM</name>
<dbReference type="RefSeq" id="WP_072838542.1">
    <property type="nucleotide sequence ID" value="NZ_FQVF01000004.1"/>
</dbReference>
<dbReference type="CDD" id="cd06225">
    <property type="entry name" value="HAMP"/>
    <property type="match status" value="1"/>
</dbReference>
<dbReference type="Gene3D" id="3.30.450.20">
    <property type="entry name" value="PAS domain"/>
    <property type="match status" value="1"/>
</dbReference>
<dbReference type="PANTHER" id="PTHR32089:SF120">
    <property type="entry name" value="METHYL-ACCEPTING CHEMOTAXIS PROTEIN TLPQ"/>
    <property type="match status" value="1"/>
</dbReference>
<keyword evidence="6" id="KW-1133">Transmembrane helix</keyword>
<protein>
    <submittedName>
        <fullName evidence="9">Methyl-accepting chemotaxis protein</fullName>
    </submittedName>
</protein>
<dbReference type="EMBL" id="FQVF01000004">
    <property type="protein sequence ID" value="SHE85765.1"/>
    <property type="molecule type" value="Genomic_DNA"/>
</dbReference>
<evidence type="ECO:0000256" key="3">
    <source>
        <dbReference type="ARBA" id="ARBA00029447"/>
    </source>
</evidence>
<keyword evidence="5" id="KW-0175">Coiled coil</keyword>
<keyword evidence="6" id="KW-0812">Transmembrane</keyword>
<dbReference type="PANTHER" id="PTHR32089">
    <property type="entry name" value="METHYL-ACCEPTING CHEMOTAXIS PROTEIN MCPB"/>
    <property type="match status" value="1"/>
</dbReference>
<evidence type="ECO:0000256" key="1">
    <source>
        <dbReference type="ARBA" id="ARBA00004370"/>
    </source>
</evidence>
<evidence type="ECO:0000256" key="5">
    <source>
        <dbReference type="SAM" id="Coils"/>
    </source>
</evidence>
<accession>A0A1M4WX27</accession>
<gene>
    <name evidence="9" type="ORF">SAMN02745753_00910</name>
</gene>
<dbReference type="GO" id="GO:0007165">
    <property type="term" value="P:signal transduction"/>
    <property type="evidence" value="ECO:0007669"/>
    <property type="project" value="UniProtKB-KW"/>
</dbReference>
<dbReference type="GO" id="GO:0016020">
    <property type="term" value="C:membrane"/>
    <property type="evidence" value="ECO:0007669"/>
    <property type="project" value="UniProtKB-SubCell"/>
</dbReference>
<comment type="subcellular location">
    <subcellularLocation>
        <location evidence="1">Membrane</location>
    </subcellularLocation>
</comment>
<organism evidence="9 10">
    <name type="scientific">Marinomonas polaris DSM 16579</name>
    <dbReference type="NCBI Taxonomy" id="1122206"/>
    <lineage>
        <taxon>Bacteria</taxon>
        <taxon>Pseudomonadati</taxon>
        <taxon>Pseudomonadota</taxon>
        <taxon>Gammaproteobacteria</taxon>
        <taxon>Oceanospirillales</taxon>
        <taxon>Oceanospirillaceae</taxon>
        <taxon>Marinomonas</taxon>
    </lineage>
</organism>
<dbReference type="PROSITE" id="PS50885">
    <property type="entry name" value="HAMP"/>
    <property type="match status" value="1"/>
</dbReference>
<dbReference type="SMART" id="SM00283">
    <property type="entry name" value="MA"/>
    <property type="match status" value="1"/>
</dbReference>
<keyword evidence="6" id="KW-0472">Membrane</keyword>
<dbReference type="CDD" id="cd11386">
    <property type="entry name" value="MCP_signal"/>
    <property type="match status" value="1"/>
</dbReference>
<feature type="domain" description="HAMP" evidence="8">
    <location>
        <begin position="441"/>
        <end position="494"/>
    </location>
</feature>
<evidence type="ECO:0000259" key="8">
    <source>
        <dbReference type="PROSITE" id="PS50885"/>
    </source>
</evidence>
<reference evidence="10" key="1">
    <citation type="submission" date="2016-11" db="EMBL/GenBank/DDBJ databases">
        <authorList>
            <person name="Varghese N."/>
            <person name="Submissions S."/>
        </authorList>
    </citation>
    <scope>NUCLEOTIDE SEQUENCE [LARGE SCALE GENOMIC DNA]</scope>
    <source>
        <strain evidence="10">DSM 16579</strain>
    </source>
</reference>
<dbReference type="OrthoDB" id="9806704at2"/>
<dbReference type="InterPro" id="IPR003660">
    <property type="entry name" value="HAMP_dom"/>
</dbReference>
<evidence type="ECO:0000256" key="6">
    <source>
        <dbReference type="SAM" id="Phobius"/>
    </source>
</evidence>
<proteinExistence type="inferred from homology"/>
<evidence type="ECO:0000259" key="7">
    <source>
        <dbReference type="PROSITE" id="PS50111"/>
    </source>
</evidence>
<dbReference type="GO" id="GO:0006935">
    <property type="term" value="P:chemotaxis"/>
    <property type="evidence" value="ECO:0007669"/>
    <property type="project" value="UniProtKB-ARBA"/>
</dbReference>
<dbReference type="PROSITE" id="PS50111">
    <property type="entry name" value="CHEMOTAXIS_TRANSDUC_2"/>
    <property type="match status" value="1"/>
</dbReference>
<dbReference type="SUPFAM" id="SSF58104">
    <property type="entry name" value="Methyl-accepting chemotaxis protein (MCP) signaling domain"/>
    <property type="match status" value="1"/>
</dbReference>
<dbReference type="AlphaFoldDB" id="A0A1M4WX27"/>
<keyword evidence="10" id="KW-1185">Reference proteome</keyword>
<evidence type="ECO:0000256" key="4">
    <source>
        <dbReference type="PROSITE-ProRule" id="PRU00284"/>
    </source>
</evidence>
<dbReference type="Proteomes" id="UP000184517">
    <property type="component" value="Unassembled WGS sequence"/>
</dbReference>
<keyword evidence="2 4" id="KW-0807">Transducer</keyword>
<sequence>MSIKAKTTFILLLSTLLSLSLLTSVIYFQTKEKSSEALEQSSTDKLIAVREARKKGIERYLNSTVNQITAQSNNPTIKKAMADFSSAFENENTNSSITTEENTNLVSYYETIFSKEYERLNHKPIDINKLIDSLSAKEKSLQYRYISNNKQPLGAKHKLNSANSAADYDKVHAQYHPYIRSYLETFGLYDIFLISPSGEVVYSVYKEIDFATSLMNEANIDSGLANVFRQANELSNNEKYAIVDFSPYTASYGAAASFIAKPLFVDGKKAGVLAFQIPIDQINNIMTGDNDWSNSGLGLSGESYLVNDNLKAASINRFLAENPDSYIASLKNTQISKKEIEEISLRKNNVGIQTIDTPSVRAALSGESGNKTILDYRNITVLSSYTPVKIPGLNWVLVSEIDTKEAFQAATDLAHSTLNTALFSLLGASILAVIIGLFFAKKLTMPILKLNQFINDVTFNKDLSQRVKIEGKDEISEISSNINNLLETFENIVKQITGTTNQLATSSEHLADVSHQTQKNMLQQQSESEQLATAMHEMVATVNEIANNASMAATSARDADQATKIGLQTIEGTEAHLQKLNIELKNSSNVVHRLSEDSQQISQILDVINGIAEQTNLLALNAAIEAARAGEQGRGFAVVADEVRTLAARTQESTLKINDIINMLQNRSKEAVSAMAVNEEHANKTIEQAYKAKDALGEISKGVTEITDMNIQIASAAEEQSLVAEEINKNVTQIVMLGNSSSEGANEVSDASENLSKISSELLSLSAQFKVNKLS</sequence>
<dbReference type="Gene3D" id="1.10.287.950">
    <property type="entry name" value="Methyl-accepting chemotaxis protein"/>
    <property type="match status" value="1"/>
</dbReference>
<evidence type="ECO:0000313" key="9">
    <source>
        <dbReference type="EMBL" id="SHE85765.1"/>
    </source>
</evidence>
<evidence type="ECO:0000256" key="2">
    <source>
        <dbReference type="ARBA" id="ARBA00023224"/>
    </source>
</evidence>
<feature type="transmembrane region" description="Helical" evidence="6">
    <location>
        <begin position="421"/>
        <end position="440"/>
    </location>
</feature>
<evidence type="ECO:0000313" key="10">
    <source>
        <dbReference type="Proteomes" id="UP000184517"/>
    </source>
</evidence>
<dbReference type="STRING" id="1122206.SAMN02745753_00910"/>